<reference evidence="5 6" key="1">
    <citation type="submission" date="2022-04" db="EMBL/GenBank/DDBJ databases">
        <title>Human microbiome associated bacterial genomes.</title>
        <authorList>
            <person name="Sandstrom S."/>
            <person name="Salamzade R."/>
            <person name="Kalan L.R."/>
        </authorList>
    </citation>
    <scope>NUCLEOTIDE SEQUENCE [LARGE SCALE GENOMIC DNA]</scope>
    <source>
        <strain evidence="6">p3-SID1799</strain>
    </source>
</reference>
<feature type="domain" description="Glycosyltransferase subfamily 4-like N-terminal" evidence="4">
    <location>
        <begin position="16"/>
        <end position="173"/>
    </location>
</feature>
<dbReference type="PANTHER" id="PTHR46401">
    <property type="entry name" value="GLYCOSYLTRANSFERASE WBBK-RELATED"/>
    <property type="match status" value="1"/>
</dbReference>
<accession>A0ABT2HYI5</accession>
<comment type="caution">
    <text evidence="5">The sequence shown here is derived from an EMBL/GenBank/DDBJ whole genome shotgun (WGS) entry which is preliminary data.</text>
</comment>
<keyword evidence="6" id="KW-1185">Reference proteome</keyword>
<dbReference type="CDD" id="cd03809">
    <property type="entry name" value="GT4_MtfB-like"/>
    <property type="match status" value="1"/>
</dbReference>
<keyword evidence="1" id="KW-0328">Glycosyltransferase</keyword>
<dbReference type="Pfam" id="PF13439">
    <property type="entry name" value="Glyco_transf_4"/>
    <property type="match status" value="1"/>
</dbReference>
<organism evidence="5 6">
    <name type="scientific">Pseudoclavibacter albus</name>
    <dbReference type="NCBI Taxonomy" id="272241"/>
    <lineage>
        <taxon>Bacteria</taxon>
        <taxon>Bacillati</taxon>
        <taxon>Actinomycetota</taxon>
        <taxon>Actinomycetes</taxon>
        <taxon>Micrococcales</taxon>
        <taxon>Microbacteriaceae</taxon>
        <taxon>Pseudoclavibacter</taxon>
    </lineage>
</organism>
<dbReference type="RefSeq" id="WP_206394198.1">
    <property type="nucleotide sequence ID" value="NZ_JAFDPW010000001.1"/>
</dbReference>
<evidence type="ECO:0000313" key="6">
    <source>
        <dbReference type="Proteomes" id="UP001525379"/>
    </source>
</evidence>
<gene>
    <name evidence="5" type="ORF">M3D15_08565</name>
</gene>
<dbReference type="Pfam" id="PF00534">
    <property type="entry name" value="Glycos_transf_1"/>
    <property type="match status" value="1"/>
</dbReference>
<proteinExistence type="predicted"/>
<dbReference type="Proteomes" id="UP001525379">
    <property type="component" value="Unassembled WGS sequence"/>
</dbReference>
<dbReference type="Gene3D" id="3.40.50.2000">
    <property type="entry name" value="Glycogen Phosphorylase B"/>
    <property type="match status" value="2"/>
</dbReference>
<dbReference type="InterPro" id="IPR001296">
    <property type="entry name" value="Glyco_trans_1"/>
</dbReference>
<dbReference type="EMBL" id="JALXSQ010000039">
    <property type="protein sequence ID" value="MCT2043377.1"/>
    <property type="molecule type" value="Genomic_DNA"/>
</dbReference>
<keyword evidence="2" id="KW-0808">Transferase</keyword>
<protein>
    <submittedName>
        <fullName evidence="5">Glycosyltransferase family 4 protein</fullName>
    </submittedName>
</protein>
<name>A0ABT2HYI5_9MICO</name>
<evidence type="ECO:0000259" key="4">
    <source>
        <dbReference type="Pfam" id="PF13439"/>
    </source>
</evidence>
<evidence type="ECO:0000313" key="5">
    <source>
        <dbReference type="EMBL" id="MCT2043377.1"/>
    </source>
</evidence>
<dbReference type="SUPFAM" id="SSF53756">
    <property type="entry name" value="UDP-Glycosyltransferase/glycogen phosphorylase"/>
    <property type="match status" value="1"/>
</dbReference>
<dbReference type="PANTHER" id="PTHR46401:SF2">
    <property type="entry name" value="GLYCOSYLTRANSFERASE WBBK-RELATED"/>
    <property type="match status" value="1"/>
</dbReference>
<evidence type="ECO:0000256" key="2">
    <source>
        <dbReference type="ARBA" id="ARBA00022679"/>
    </source>
</evidence>
<evidence type="ECO:0000259" key="3">
    <source>
        <dbReference type="Pfam" id="PF00534"/>
    </source>
</evidence>
<dbReference type="InterPro" id="IPR028098">
    <property type="entry name" value="Glyco_trans_4-like_N"/>
</dbReference>
<evidence type="ECO:0000256" key="1">
    <source>
        <dbReference type="ARBA" id="ARBA00022676"/>
    </source>
</evidence>
<sequence length="385" mass="41059">MSTLRILLDQLVAPVPGGIGRYAENLTRELVRNAPSGWTVEGALPAVSRAEAARVEARLPELSAIHHLGLPRKVLAEAWRHGAATGGAGVDADAVFAPSLFAPLSLRSKPTTVTIHDLVPWRHPGTLTLRGANWHRDMGARAAKRAAAITTPTNWVARELAKELQLDELPHVVSGAPSPELVPLVREAAEEVADRHRLPEHFILAVGTLEPRKRLASLVRALARPDLEHVHLVVAGPEGWGETSLGDVALDAGITPARVQALGFISDTDLAALYRLADAFVMPSLDEGFGLPVVEAMKLGCPVVHSNAGALVEVAGGAGVAVELDDVAGGEPEEIYVARLAETIGNVIEDEPLRAQLAERGRARAAEFTWARSAEEMWKVILSTQ</sequence>
<feature type="domain" description="Glycosyl transferase family 1" evidence="3">
    <location>
        <begin position="198"/>
        <end position="363"/>
    </location>
</feature>